<dbReference type="EMBL" id="CP116346">
    <property type="protein sequence ID" value="WIT13267.1"/>
    <property type="molecule type" value="Genomic_DNA"/>
</dbReference>
<dbReference type="KEGG" id="pais:PFX98_06560"/>
<gene>
    <name evidence="3" type="ORF">PFX98_06560</name>
</gene>
<proteinExistence type="predicted"/>
<name>A0AA95SP30_9BURK</name>
<dbReference type="CDD" id="cd00051">
    <property type="entry name" value="EFh"/>
    <property type="match status" value="1"/>
</dbReference>
<feature type="region of interest" description="Disordered" evidence="1">
    <location>
        <begin position="119"/>
        <end position="165"/>
    </location>
</feature>
<dbReference type="InterPro" id="IPR018247">
    <property type="entry name" value="EF_Hand_1_Ca_BS"/>
</dbReference>
<keyword evidence="4" id="KW-1185">Reference proteome</keyword>
<evidence type="ECO:0000313" key="4">
    <source>
        <dbReference type="Proteomes" id="UP001177769"/>
    </source>
</evidence>
<feature type="compositionally biased region" description="Low complexity" evidence="1">
    <location>
        <begin position="8"/>
        <end position="29"/>
    </location>
</feature>
<dbReference type="SUPFAM" id="SSF47473">
    <property type="entry name" value="EF-hand"/>
    <property type="match status" value="1"/>
</dbReference>
<dbReference type="SMART" id="SM00054">
    <property type="entry name" value="EFh"/>
    <property type="match status" value="2"/>
</dbReference>
<feature type="region of interest" description="Disordered" evidence="1">
    <location>
        <begin position="1"/>
        <end position="40"/>
    </location>
</feature>
<feature type="compositionally biased region" description="Pro residues" evidence="1">
    <location>
        <begin position="134"/>
        <end position="147"/>
    </location>
</feature>
<evidence type="ECO:0000313" key="3">
    <source>
        <dbReference type="EMBL" id="WIT13267.1"/>
    </source>
</evidence>
<dbReference type="AlphaFoldDB" id="A0AA95SP30"/>
<dbReference type="Gene3D" id="1.10.238.10">
    <property type="entry name" value="EF-hand"/>
    <property type="match status" value="1"/>
</dbReference>
<dbReference type="InterPro" id="IPR011992">
    <property type="entry name" value="EF-hand-dom_pair"/>
</dbReference>
<reference evidence="3" key="1">
    <citation type="submission" date="2023-01" db="EMBL/GenBank/DDBJ databases">
        <title>Whole genome sequence of Paucibacter sp. S2-9 isolated from pond sediment.</title>
        <authorList>
            <person name="Jung J.Y."/>
        </authorList>
    </citation>
    <scope>NUCLEOTIDE SEQUENCE</scope>
    <source>
        <strain evidence="3">S2-9</strain>
    </source>
</reference>
<dbReference type="Pfam" id="PF13499">
    <property type="entry name" value="EF-hand_7"/>
    <property type="match status" value="1"/>
</dbReference>
<accession>A0AA95SP30</accession>
<evidence type="ECO:0000256" key="1">
    <source>
        <dbReference type="SAM" id="MobiDB-lite"/>
    </source>
</evidence>
<evidence type="ECO:0000259" key="2">
    <source>
        <dbReference type="PROSITE" id="PS50222"/>
    </source>
</evidence>
<protein>
    <submittedName>
        <fullName evidence="3">EF-hand domain-containing protein</fullName>
    </submittedName>
</protein>
<dbReference type="RefSeq" id="WP_285234377.1">
    <property type="nucleotide sequence ID" value="NZ_CP116346.1"/>
</dbReference>
<dbReference type="PROSITE" id="PS50222">
    <property type="entry name" value="EF_HAND_2"/>
    <property type="match status" value="1"/>
</dbReference>
<dbReference type="InterPro" id="IPR002048">
    <property type="entry name" value="EF_hand_dom"/>
</dbReference>
<dbReference type="GO" id="GO:0005509">
    <property type="term" value="F:calcium ion binding"/>
    <property type="evidence" value="ECO:0007669"/>
    <property type="project" value="InterPro"/>
</dbReference>
<sequence>MMTSSALSPYRSTSTSVSTSTEGSGTPSRISTANNRPLNRLSAEQLFGRLDRDAKGYLEATDFVRISPAGARAAAAAHAKQNERAQQLFERMDADGDGQLSEAEFKAALASMVAAESHGKAKGVAKFKGETEAAPPPPAPEPAPAPAPAEAAAAGSSSTSPNPEVTAALQAYASVASAS</sequence>
<dbReference type="PROSITE" id="PS00018">
    <property type="entry name" value="EF_HAND_1"/>
    <property type="match status" value="1"/>
</dbReference>
<feature type="domain" description="EF-hand" evidence="2">
    <location>
        <begin position="80"/>
        <end position="115"/>
    </location>
</feature>
<dbReference type="Proteomes" id="UP001177769">
    <property type="component" value="Chromosome"/>
</dbReference>
<organism evidence="3 4">
    <name type="scientific">Paucibacter sediminis</name>
    <dbReference type="NCBI Taxonomy" id="3019553"/>
    <lineage>
        <taxon>Bacteria</taxon>
        <taxon>Pseudomonadati</taxon>
        <taxon>Pseudomonadota</taxon>
        <taxon>Betaproteobacteria</taxon>
        <taxon>Burkholderiales</taxon>
        <taxon>Sphaerotilaceae</taxon>
        <taxon>Roseateles</taxon>
    </lineage>
</organism>